<dbReference type="PANTHER" id="PTHR22959">
    <property type="entry name" value="PYM PROTEIN"/>
    <property type="match status" value="1"/>
</dbReference>
<feature type="signal peptide" evidence="5">
    <location>
        <begin position="1"/>
        <end position="20"/>
    </location>
</feature>
<evidence type="ECO:0000256" key="4">
    <source>
        <dbReference type="SAM" id="MobiDB-lite"/>
    </source>
</evidence>
<organism evidence="7 8">
    <name type="scientific">Trichinella patagoniensis</name>
    <dbReference type="NCBI Taxonomy" id="990121"/>
    <lineage>
        <taxon>Eukaryota</taxon>
        <taxon>Metazoa</taxon>
        <taxon>Ecdysozoa</taxon>
        <taxon>Nematoda</taxon>
        <taxon>Enoplea</taxon>
        <taxon>Dorylaimia</taxon>
        <taxon>Trichinellida</taxon>
        <taxon>Trichinellidae</taxon>
        <taxon>Trichinella</taxon>
    </lineage>
</organism>
<dbReference type="GO" id="GO:0003723">
    <property type="term" value="F:RNA binding"/>
    <property type="evidence" value="ECO:0007669"/>
    <property type="project" value="TreeGrafter"/>
</dbReference>
<dbReference type="InterPro" id="IPR036348">
    <property type="entry name" value="WIBG_N_sf"/>
</dbReference>
<evidence type="ECO:0000259" key="6">
    <source>
        <dbReference type="SMART" id="SM01273"/>
    </source>
</evidence>
<protein>
    <recommendedName>
        <fullName evidence="2">Partner of Y14 and mago</fullName>
    </recommendedName>
</protein>
<reference evidence="7 8" key="1">
    <citation type="submission" date="2015-01" db="EMBL/GenBank/DDBJ databases">
        <title>Evolution of Trichinella species and genotypes.</title>
        <authorList>
            <person name="Korhonen P.K."/>
            <person name="Edoardo P."/>
            <person name="Giuseppe L.R."/>
            <person name="Gasser R.B."/>
        </authorList>
    </citation>
    <scope>NUCLEOTIDE SEQUENCE [LARGE SCALE GENOMIC DNA]</scope>
    <source>
        <strain evidence="7">ISS2496</strain>
    </source>
</reference>
<keyword evidence="8" id="KW-1185">Reference proteome</keyword>
<name>A0A0V0ZIM4_9BILA</name>
<feature type="non-terminal residue" evidence="7">
    <location>
        <position position="1"/>
    </location>
</feature>
<evidence type="ECO:0000313" key="7">
    <source>
        <dbReference type="EMBL" id="KRY12381.1"/>
    </source>
</evidence>
<accession>A0A0V0ZIM4</accession>
<feature type="chain" id="PRO_5006873731" description="Partner of Y14 and mago" evidence="5">
    <location>
        <begin position="21"/>
        <end position="256"/>
    </location>
</feature>
<evidence type="ECO:0000313" key="8">
    <source>
        <dbReference type="Proteomes" id="UP000054783"/>
    </source>
</evidence>
<gene>
    <name evidence="7" type="primary">wibg</name>
    <name evidence="7" type="ORF">T12_3881</name>
</gene>
<comment type="caution">
    <text evidence="7">The sequence shown here is derived from an EMBL/GenBank/DDBJ whole genome shotgun (WGS) entry which is preliminary data.</text>
</comment>
<comment type="similarity">
    <text evidence="1">Belongs to the pym family.</text>
</comment>
<dbReference type="InterPro" id="IPR039333">
    <property type="entry name" value="PYM1"/>
</dbReference>
<dbReference type="EMBL" id="JYDQ01000166">
    <property type="protein sequence ID" value="KRY12381.1"/>
    <property type="molecule type" value="Genomic_DNA"/>
</dbReference>
<keyword evidence="3" id="KW-0175">Coiled coil</keyword>
<dbReference type="Pfam" id="PF09282">
    <property type="entry name" value="Mago-bind"/>
    <property type="match status" value="1"/>
</dbReference>
<dbReference type="SUPFAM" id="SSF101931">
    <property type="entry name" value="Pym (Within the bgcn gene intron protein, WIBG), N-terminal domain"/>
    <property type="match status" value="1"/>
</dbReference>
<proteinExistence type="inferred from homology"/>
<dbReference type="Proteomes" id="UP000054783">
    <property type="component" value="Unassembled WGS sequence"/>
</dbReference>
<feature type="region of interest" description="Disordered" evidence="4">
    <location>
        <begin position="76"/>
        <end position="98"/>
    </location>
</feature>
<evidence type="ECO:0000256" key="3">
    <source>
        <dbReference type="SAM" id="Coils"/>
    </source>
</evidence>
<dbReference type="GO" id="GO:1903259">
    <property type="term" value="P:exon-exon junction complex disassembly"/>
    <property type="evidence" value="ECO:0007669"/>
    <property type="project" value="InterPro"/>
</dbReference>
<evidence type="ECO:0000256" key="2">
    <source>
        <dbReference type="ARBA" id="ARBA00018898"/>
    </source>
</evidence>
<sequence>LIPFACLLFILLLKIMKTLSKMSRRRVVAEDGKWYIPPSQRSDGTWRPAVQVKPGYIPSEELPKYVCKGRREADERSRYPVGLPDELKSTNSKPMNTQRQSLASIMEKIEKQKFNSGVSEMPLPPSPKTEDLDAMKKKLKNLRKKLRDVHALERKIQSGELTKIEKTQKQKLEMRSTFEDQIKQLERDIGGLSIKQSLFVTKVHFILTAILCRKFYTLNYRSAGAVEEFKIWISCIHAKDSWEEQESKRAPKELQH</sequence>
<feature type="coiled-coil region" evidence="3">
    <location>
        <begin position="132"/>
        <end position="188"/>
    </location>
</feature>
<dbReference type="SMART" id="SM01273">
    <property type="entry name" value="Mago-bind"/>
    <property type="match status" value="1"/>
</dbReference>
<feature type="domain" description="WIBG Mago-binding" evidence="6">
    <location>
        <begin position="32"/>
        <end position="58"/>
    </location>
</feature>
<dbReference type="PANTHER" id="PTHR22959:SF0">
    <property type="entry name" value="PARTNER OF Y14 AND MAGO"/>
    <property type="match status" value="1"/>
</dbReference>
<feature type="compositionally biased region" description="Polar residues" evidence="4">
    <location>
        <begin position="89"/>
        <end position="98"/>
    </location>
</feature>
<dbReference type="GO" id="GO:0035145">
    <property type="term" value="C:exon-exon junction complex"/>
    <property type="evidence" value="ECO:0007669"/>
    <property type="project" value="TreeGrafter"/>
</dbReference>
<keyword evidence="5" id="KW-0732">Signal</keyword>
<dbReference type="GO" id="GO:0005737">
    <property type="term" value="C:cytoplasm"/>
    <property type="evidence" value="ECO:0007669"/>
    <property type="project" value="TreeGrafter"/>
</dbReference>
<dbReference type="InterPro" id="IPR015362">
    <property type="entry name" value="WIBG_mago-bd"/>
</dbReference>
<evidence type="ECO:0000256" key="5">
    <source>
        <dbReference type="SAM" id="SignalP"/>
    </source>
</evidence>
<dbReference type="AlphaFoldDB" id="A0A0V0ZIM4"/>
<evidence type="ECO:0000256" key="1">
    <source>
        <dbReference type="ARBA" id="ARBA00009394"/>
    </source>
</evidence>